<dbReference type="InterPro" id="IPR036388">
    <property type="entry name" value="WH-like_DNA-bd_sf"/>
</dbReference>
<dbReference type="PROSITE" id="PS51197">
    <property type="entry name" value="HTH_RRF2_2"/>
    <property type="match status" value="1"/>
</dbReference>
<dbReference type="SUPFAM" id="SSF46785">
    <property type="entry name" value="Winged helix' DNA-binding domain"/>
    <property type="match status" value="1"/>
</dbReference>
<sequence length="143" mass="15880">MQLKFFTDYGLRVLLYVAANDGRLVTIDEISRSYGISHEHLRKIVHKLAQSEFLATRRGKDGGMSLARPASEIRPGDVIEALEDVRTIIDCDRDPCPLRGVCRLRTALDDARDAFIDTMNKHTLADLVGGETGAKLSELQPAE</sequence>
<keyword evidence="3" id="KW-1185">Reference proteome</keyword>
<dbReference type="PANTHER" id="PTHR33221">
    <property type="entry name" value="WINGED HELIX-TURN-HELIX TRANSCRIPTIONAL REGULATOR, RRF2 FAMILY"/>
    <property type="match status" value="1"/>
</dbReference>
<comment type="caution">
    <text evidence="2">The sequence shown here is derived from an EMBL/GenBank/DDBJ whole genome shotgun (WGS) entry which is preliminary data.</text>
</comment>
<name>A0A369TAS4_9PROT</name>
<evidence type="ECO:0000256" key="1">
    <source>
        <dbReference type="ARBA" id="ARBA00023125"/>
    </source>
</evidence>
<dbReference type="GO" id="GO:0005829">
    <property type="term" value="C:cytosol"/>
    <property type="evidence" value="ECO:0007669"/>
    <property type="project" value="TreeGrafter"/>
</dbReference>
<dbReference type="Gene3D" id="1.10.10.10">
    <property type="entry name" value="Winged helix-like DNA-binding domain superfamily/Winged helix DNA-binding domain"/>
    <property type="match status" value="1"/>
</dbReference>
<dbReference type="Pfam" id="PF02082">
    <property type="entry name" value="Rrf2"/>
    <property type="match status" value="1"/>
</dbReference>
<dbReference type="EMBL" id="QPMH01000005">
    <property type="protein sequence ID" value="RDD62390.1"/>
    <property type="molecule type" value="Genomic_DNA"/>
</dbReference>
<protein>
    <submittedName>
        <fullName evidence="2">Rrf2 family transcriptional regulator</fullName>
    </submittedName>
</protein>
<accession>A0A369TAS4</accession>
<evidence type="ECO:0000313" key="2">
    <source>
        <dbReference type="EMBL" id="RDD62390.1"/>
    </source>
</evidence>
<dbReference type="InterPro" id="IPR036390">
    <property type="entry name" value="WH_DNA-bd_sf"/>
</dbReference>
<proteinExistence type="predicted"/>
<dbReference type="GO" id="GO:0003677">
    <property type="term" value="F:DNA binding"/>
    <property type="evidence" value="ECO:0007669"/>
    <property type="project" value="UniProtKB-KW"/>
</dbReference>
<organism evidence="2 3">
    <name type="scientific">Ferruginivarius sediminum</name>
    <dbReference type="NCBI Taxonomy" id="2661937"/>
    <lineage>
        <taxon>Bacteria</taxon>
        <taxon>Pseudomonadati</taxon>
        <taxon>Pseudomonadota</taxon>
        <taxon>Alphaproteobacteria</taxon>
        <taxon>Rhodospirillales</taxon>
        <taxon>Rhodospirillaceae</taxon>
        <taxon>Ferruginivarius</taxon>
    </lineage>
</organism>
<gene>
    <name evidence="2" type="ORF">DRB17_06985</name>
</gene>
<evidence type="ECO:0000313" key="3">
    <source>
        <dbReference type="Proteomes" id="UP000253941"/>
    </source>
</evidence>
<keyword evidence="1" id="KW-0238">DNA-binding</keyword>
<dbReference type="Proteomes" id="UP000253941">
    <property type="component" value="Unassembled WGS sequence"/>
</dbReference>
<dbReference type="RefSeq" id="WP_114581488.1">
    <property type="nucleotide sequence ID" value="NZ_QPMH01000005.1"/>
</dbReference>
<reference evidence="2 3" key="1">
    <citation type="submission" date="2018-07" db="EMBL/GenBank/DDBJ databases">
        <title>Venubactetium sediminum gen. nov., sp. nov., isolated from a marine solar saltern.</title>
        <authorList>
            <person name="Wang S."/>
        </authorList>
    </citation>
    <scope>NUCLEOTIDE SEQUENCE [LARGE SCALE GENOMIC DNA]</scope>
    <source>
        <strain evidence="2 3">WD2A32</strain>
    </source>
</reference>
<dbReference type="AlphaFoldDB" id="A0A369TAS4"/>
<dbReference type="PANTHER" id="PTHR33221:SF4">
    <property type="entry name" value="HTH-TYPE TRANSCRIPTIONAL REPRESSOR NSRR"/>
    <property type="match status" value="1"/>
</dbReference>
<dbReference type="GO" id="GO:0003700">
    <property type="term" value="F:DNA-binding transcription factor activity"/>
    <property type="evidence" value="ECO:0007669"/>
    <property type="project" value="TreeGrafter"/>
</dbReference>
<dbReference type="InterPro" id="IPR000944">
    <property type="entry name" value="Tscrpt_reg_Rrf2"/>
</dbReference>
<dbReference type="NCBIfam" id="TIGR00738">
    <property type="entry name" value="rrf2_super"/>
    <property type="match status" value="1"/>
</dbReference>